<dbReference type="AlphaFoldDB" id="A0A7W7K7B3"/>
<evidence type="ECO:0000256" key="7">
    <source>
        <dbReference type="SAM" id="SignalP"/>
    </source>
</evidence>
<organism evidence="9 10">
    <name type="scientific">Novosphingobium chloroacetimidivorans</name>
    <dbReference type="NCBI Taxonomy" id="1428314"/>
    <lineage>
        <taxon>Bacteria</taxon>
        <taxon>Pseudomonadati</taxon>
        <taxon>Pseudomonadota</taxon>
        <taxon>Alphaproteobacteria</taxon>
        <taxon>Sphingomonadales</taxon>
        <taxon>Sphingomonadaceae</taxon>
        <taxon>Novosphingobium</taxon>
    </lineage>
</organism>
<protein>
    <recommendedName>
        <fullName evidence="3 6">Beta-lactamase</fullName>
        <ecNumber evidence="3 6">3.5.2.6</ecNumber>
    </recommendedName>
</protein>
<dbReference type="InterPro" id="IPR023650">
    <property type="entry name" value="Beta-lactam_class-A_AS"/>
</dbReference>
<proteinExistence type="inferred from homology"/>
<dbReference type="PANTHER" id="PTHR35333:SF3">
    <property type="entry name" value="BETA-LACTAMASE-TYPE TRANSPEPTIDASE FOLD CONTAINING PROTEIN"/>
    <property type="match status" value="1"/>
</dbReference>
<evidence type="ECO:0000256" key="3">
    <source>
        <dbReference type="ARBA" id="ARBA00012865"/>
    </source>
</evidence>
<dbReference type="InterPro" id="IPR012338">
    <property type="entry name" value="Beta-lactam/transpept-like"/>
</dbReference>
<dbReference type="RefSeq" id="WP_376768746.1">
    <property type="nucleotide sequence ID" value="NZ_JACHLR010000002.1"/>
</dbReference>
<dbReference type="EC" id="3.5.2.6" evidence="3 6"/>
<sequence length="335" mass="35623">MNRFFRAAAAAVAMLMPLAPAYAGSVESSGIDEVQSAFDTLLGTQQRAPRTYQSGFEQQLAALAEASQGRIGVAALDLGSGRTVDVLGDQRFPMASTSKIAIAAAFLEGVDQGRFSLSSEYPLLMPVPSKPFSSTVAPVRPGTYMSARSLIEAMITRSNNYATDALLKVVGGPRAVNDWVRRAGVTDWHIDRDIATLVRDDGAVNPATTIDSRDSATPLAMVRLLSQIYNGQMLSASSRDVLLGAMGRCVTGKRRIPALLPSGTTVLHKTGSLANTSSDVGIIRTPEGRAYAVAIYVTGQGNRLNRESRIASIARALFHGYAGEPSQTYPRTAAR</sequence>
<dbReference type="NCBIfam" id="NF033103">
    <property type="entry name" value="bla_class_A"/>
    <property type="match status" value="1"/>
</dbReference>
<dbReference type="Gene3D" id="3.40.710.10">
    <property type="entry name" value="DD-peptidase/beta-lactamase superfamily"/>
    <property type="match status" value="1"/>
</dbReference>
<evidence type="ECO:0000256" key="4">
    <source>
        <dbReference type="ARBA" id="ARBA00022801"/>
    </source>
</evidence>
<accession>A0A7W7K7B3</accession>
<feature type="signal peptide" evidence="7">
    <location>
        <begin position="1"/>
        <end position="23"/>
    </location>
</feature>
<keyword evidence="10" id="KW-1185">Reference proteome</keyword>
<dbReference type="EMBL" id="JACHLR010000002">
    <property type="protein sequence ID" value="MBB4857221.1"/>
    <property type="molecule type" value="Genomic_DNA"/>
</dbReference>
<dbReference type="PANTHER" id="PTHR35333">
    <property type="entry name" value="BETA-LACTAMASE"/>
    <property type="match status" value="1"/>
</dbReference>
<dbReference type="SUPFAM" id="SSF56601">
    <property type="entry name" value="beta-lactamase/transpeptidase-like"/>
    <property type="match status" value="1"/>
</dbReference>
<dbReference type="Proteomes" id="UP000555448">
    <property type="component" value="Unassembled WGS sequence"/>
</dbReference>
<dbReference type="PRINTS" id="PR00118">
    <property type="entry name" value="BLACTAMASEA"/>
</dbReference>
<evidence type="ECO:0000256" key="2">
    <source>
        <dbReference type="ARBA" id="ARBA00009009"/>
    </source>
</evidence>
<dbReference type="GO" id="GO:0030655">
    <property type="term" value="P:beta-lactam antibiotic catabolic process"/>
    <property type="evidence" value="ECO:0007669"/>
    <property type="project" value="InterPro"/>
</dbReference>
<dbReference type="GO" id="GO:0046677">
    <property type="term" value="P:response to antibiotic"/>
    <property type="evidence" value="ECO:0007669"/>
    <property type="project" value="UniProtKB-UniRule"/>
</dbReference>
<gene>
    <name evidence="9" type="ORF">HNO88_000528</name>
</gene>
<keyword evidence="5 6" id="KW-0046">Antibiotic resistance</keyword>
<dbReference type="PROSITE" id="PS00146">
    <property type="entry name" value="BETA_LACTAMASE_A"/>
    <property type="match status" value="1"/>
</dbReference>
<keyword evidence="4 6" id="KW-0378">Hydrolase</keyword>
<comment type="catalytic activity">
    <reaction evidence="1 6">
        <text>a beta-lactam + H2O = a substituted beta-amino acid</text>
        <dbReference type="Rhea" id="RHEA:20401"/>
        <dbReference type="ChEBI" id="CHEBI:15377"/>
        <dbReference type="ChEBI" id="CHEBI:35627"/>
        <dbReference type="ChEBI" id="CHEBI:140347"/>
        <dbReference type="EC" id="3.5.2.6"/>
    </reaction>
</comment>
<evidence type="ECO:0000313" key="10">
    <source>
        <dbReference type="Proteomes" id="UP000555448"/>
    </source>
</evidence>
<evidence type="ECO:0000259" key="8">
    <source>
        <dbReference type="Pfam" id="PF13354"/>
    </source>
</evidence>
<evidence type="ECO:0000313" key="9">
    <source>
        <dbReference type="EMBL" id="MBB4857221.1"/>
    </source>
</evidence>
<dbReference type="InterPro" id="IPR000871">
    <property type="entry name" value="Beta-lactam_class-A"/>
</dbReference>
<evidence type="ECO:0000256" key="5">
    <source>
        <dbReference type="ARBA" id="ARBA00023251"/>
    </source>
</evidence>
<evidence type="ECO:0000256" key="1">
    <source>
        <dbReference type="ARBA" id="ARBA00001526"/>
    </source>
</evidence>
<reference evidence="9 10" key="1">
    <citation type="submission" date="2020-08" db="EMBL/GenBank/DDBJ databases">
        <title>Functional genomics of gut bacteria from endangered species of beetles.</title>
        <authorList>
            <person name="Carlos-Shanley C."/>
        </authorList>
    </citation>
    <scope>NUCLEOTIDE SEQUENCE [LARGE SCALE GENOMIC DNA]</scope>
    <source>
        <strain evidence="9 10">S00245</strain>
    </source>
</reference>
<comment type="similarity">
    <text evidence="2 6">Belongs to the class-A beta-lactamase family.</text>
</comment>
<feature type="domain" description="Beta-lactamase class A catalytic" evidence="8">
    <location>
        <begin position="72"/>
        <end position="297"/>
    </location>
</feature>
<dbReference type="GO" id="GO:0008800">
    <property type="term" value="F:beta-lactamase activity"/>
    <property type="evidence" value="ECO:0007669"/>
    <property type="project" value="UniProtKB-UniRule"/>
</dbReference>
<comment type="caution">
    <text evidence="9">The sequence shown here is derived from an EMBL/GenBank/DDBJ whole genome shotgun (WGS) entry which is preliminary data.</text>
</comment>
<name>A0A7W7K7B3_9SPHN</name>
<dbReference type="InterPro" id="IPR045155">
    <property type="entry name" value="Beta-lactam_cat"/>
</dbReference>
<feature type="chain" id="PRO_5031400635" description="Beta-lactamase" evidence="7">
    <location>
        <begin position="24"/>
        <end position="335"/>
    </location>
</feature>
<dbReference type="Pfam" id="PF13354">
    <property type="entry name" value="Beta-lactamase2"/>
    <property type="match status" value="1"/>
</dbReference>
<evidence type="ECO:0000256" key="6">
    <source>
        <dbReference type="RuleBase" id="RU361140"/>
    </source>
</evidence>
<keyword evidence="7" id="KW-0732">Signal</keyword>